<dbReference type="GO" id="GO:0005886">
    <property type="term" value="C:plasma membrane"/>
    <property type="evidence" value="ECO:0007669"/>
    <property type="project" value="UniProtKB-SubCell"/>
</dbReference>
<evidence type="ECO:0000256" key="11">
    <source>
        <dbReference type="HAMAP-Rule" id="MF_00454"/>
    </source>
</evidence>
<dbReference type="GO" id="GO:0046872">
    <property type="term" value="F:metal ion binding"/>
    <property type="evidence" value="ECO:0007669"/>
    <property type="project" value="UniProtKB-KW"/>
</dbReference>
<feature type="transmembrane region" description="Helical" evidence="11">
    <location>
        <begin position="62"/>
        <end position="81"/>
    </location>
</feature>
<feature type="transmembrane region" description="Helical" evidence="11">
    <location>
        <begin position="31"/>
        <end position="50"/>
    </location>
</feature>
<dbReference type="Proteomes" id="UP000321580">
    <property type="component" value="Unassembled WGS sequence"/>
</dbReference>
<keyword evidence="3" id="KW-0997">Cell inner membrane</keyword>
<evidence type="ECO:0000256" key="6">
    <source>
        <dbReference type="ARBA" id="ARBA00023065"/>
    </source>
</evidence>
<evidence type="ECO:0000256" key="8">
    <source>
        <dbReference type="ARBA" id="ARBA00023303"/>
    </source>
</evidence>
<evidence type="ECO:0000256" key="10">
    <source>
        <dbReference type="ARBA" id="ARBA00035585"/>
    </source>
</evidence>
<dbReference type="HAMAP" id="MF_00454">
    <property type="entry name" value="FluC"/>
    <property type="match status" value="1"/>
</dbReference>
<evidence type="ECO:0000256" key="1">
    <source>
        <dbReference type="ARBA" id="ARBA00004651"/>
    </source>
</evidence>
<sequence length="120" mass="12741">MAYVLVFLGGGLGSLARYGVARLIAPIQGHFPYATLTANLISCLVLGFMLQQSLRGQVSDAWKWLLMTGFCGGFSTFSTFSGETLSLLQHGHYGTALMNMGGSLLLGLICIYLGMRLGAG</sequence>
<protein>
    <recommendedName>
        <fullName evidence="11">Fluoride-specific ion channel FluC</fullName>
    </recommendedName>
</protein>
<feature type="binding site" evidence="11">
    <location>
        <position position="75"/>
    </location>
    <ligand>
        <name>Na(+)</name>
        <dbReference type="ChEBI" id="CHEBI:29101"/>
        <note>structural</note>
    </ligand>
</feature>
<reference evidence="12 13" key="1">
    <citation type="submission" date="2019-08" db="EMBL/GenBank/DDBJ databases">
        <title>Genome of Phaeodactylibacter luteus.</title>
        <authorList>
            <person name="Bowman J.P."/>
        </authorList>
    </citation>
    <scope>NUCLEOTIDE SEQUENCE [LARGE SCALE GENOMIC DNA]</scope>
    <source>
        <strain evidence="12 13">KCTC 42180</strain>
    </source>
</reference>
<keyword evidence="4 11" id="KW-0812">Transmembrane</keyword>
<organism evidence="12 13">
    <name type="scientific">Phaeodactylibacter luteus</name>
    <dbReference type="NCBI Taxonomy" id="1564516"/>
    <lineage>
        <taxon>Bacteria</taxon>
        <taxon>Pseudomonadati</taxon>
        <taxon>Bacteroidota</taxon>
        <taxon>Saprospiria</taxon>
        <taxon>Saprospirales</taxon>
        <taxon>Haliscomenobacteraceae</taxon>
        <taxon>Phaeodactylibacter</taxon>
    </lineage>
</organism>
<proteinExistence type="inferred from homology"/>
<evidence type="ECO:0000313" key="13">
    <source>
        <dbReference type="Proteomes" id="UP000321580"/>
    </source>
</evidence>
<evidence type="ECO:0000256" key="5">
    <source>
        <dbReference type="ARBA" id="ARBA00022989"/>
    </source>
</evidence>
<keyword evidence="8 11" id="KW-0407">Ion channel</keyword>
<dbReference type="NCBIfam" id="TIGR00494">
    <property type="entry name" value="crcB"/>
    <property type="match status" value="1"/>
</dbReference>
<comment type="function">
    <text evidence="11">Fluoride-specific ion channel. Important for reducing fluoride concentration in the cell, thus reducing its toxicity.</text>
</comment>
<comment type="catalytic activity">
    <reaction evidence="10">
        <text>fluoride(in) = fluoride(out)</text>
        <dbReference type="Rhea" id="RHEA:76159"/>
        <dbReference type="ChEBI" id="CHEBI:17051"/>
    </reaction>
    <physiologicalReaction direction="left-to-right" evidence="10">
        <dbReference type="Rhea" id="RHEA:76160"/>
    </physiologicalReaction>
</comment>
<dbReference type="PANTHER" id="PTHR28259">
    <property type="entry name" value="FLUORIDE EXPORT PROTEIN 1-RELATED"/>
    <property type="match status" value="1"/>
</dbReference>
<evidence type="ECO:0000256" key="9">
    <source>
        <dbReference type="ARBA" id="ARBA00035120"/>
    </source>
</evidence>
<dbReference type="OrthoDB" id="9815830at2"/>
<keyword evidence="6 11" id="KW-0406">Ion transport</keyword>
<dbReference type="GO" id="GO:0140114">
    <property type="term" value="P:cellular detoxification of fluoride"/>
    <property type="evidence" value="ECO:0007669"/>
    <property type="project" value="UniProtKB-UniRule"/>
</dbReference>
<dbReference type="EMBL" id="VOOR01000008">
    <property type="protein sequence ID" value="TXB66291.1"/>
    <property type="molecule type" value="Genomic_DNA"/>
</dbReference>
<keyword evidence="5 11" id="KW-1133">Transmembrane helix</keyword>
<evidence type="ECO:0000256" key="7">
    <source>
        <dbReference type="ARBA" id="ARBA00023136"/>
    </source>
</evidence>
<evidence type="ECO:0000256" key="3">
    <source>
        <dbReference type="ARBA" id="ARBA00022519"/>
    </source>
</evidence>
<comment type="caution">
    <text evidence="12">The sequence shown here is derived from an EMBL/GenBank/DDBJ whole genome shotgun (WGS) entry which is preliminary data.</text>
</comment>
<dbReference type="PANTHER" id="PTHR28259:SF1">
    <property type="entry name" value="FLUORIDE EXPORT PROTEIN 1-RELATED"/>
    <property type="match status" value="1"/>
</dbReference>
<dbReference type="Pfam" id="PF02537">
    <property type="entry name" value="CRCB"/>
    <property type="match status" value="1"/>
</dbReference>
<evidence type="ECO:0000256" key="4">
    <source>
        <dbReference type="ARBA" id="ARBA00022692"/>
    </source>
</evidence>
<dbReference type="InterPro" id="IPR003691">
    <property type="entry name" value="FluC"/>
</dbReference>
<keyword evidence="7 11" id="KW-0472">Membrane</keyword>
<accession>A0A5C6RVB1</accession>
<name>A0A5C6RVB1_9BACT</name>
<evidence type="ECO:0000256" key="2">
    <source>
        <dbReference type="ARBA" id="ARBA00022475"/>
    </source>
</evidence>
<dbReference type="AlphaFoldDB" id="A0A5C6RVB1"/>
<keyword evidence="11" id="KW-0479">Metal-binding</keyword>
<evidence type="ECO:0000313" key="12">
    <source>
        <dbReference type="EMBL" id="TXB66291.1"/>
    </source>
</evidence>
<feature type="transmembrane region" description="Helical" evidence="11">
    <location>
        <begin position="93"/>
        <end position="115"/>
    </location>
</feature>
<keyword evidence="11" id="KW-0813">Transport</keyword>
<comment type="similarity">
    <text evidence="9 11">Belongs to the fluoride channel Fluc/FEX (TC 1.A.43) family.</text>
</comment>
<keyword evidence="11" id="KW-0915">Sodium</keyword>
<dbReference type="GO" id="GO:0062054">
    <property type="term" value="F:fluoride channel activity"/>
    <property type="evidence" value="ECO:0007669"/>
    <property type="project" value="UniProtKB-UniRule"/>
</dbReference>
<dbReference type="RefSeq" id="WP_147166460.1">
    <property type="nucleotide sequence ID" value="NZ_VOOR01000008.1"/>
</dbReference>
<comment type="activity regulation">
    <text evidence="11">Na(+) is not transported, but it plays an essential structural role and its presence is essential for fluoride channel function.</text>
</comment>
<comment type="subcellular location">
    <subcellularLocation>
        <location evidence="1 11">Cell membrane</location>
        <topology evidence="1 11">Multi-pass membrane protein</topology>
    </subcellularLocation>
</comment>
<gene>
    <name evidence="11 12" type="primary">crcB</name>
    <name evidence="11" type="synonym">fluC</name>
    <name evidence="12" type="ORF">FRY97_05620</name>
</gene>
<feature type="binding site" evidence="11">
    <location>
        <position position="72"/>
    </location>
    <ligand>
        <name>Na(+)</name>
        <dbReference type="ChEBI" id="CHEBI:29101"/>
        <note>structural</note>
    </ligand>
</feature>
<keyword evidence="13" id="KW-1185">Reference proteome</keyword>
<keyword evidence="2 11" id="KW-1003">Cell membrane</keyword>